<sequence>MDRLTKMKQQKLQRLSNKQITRKLLKRSIDEASVRLMSRSQLLETWATILADSADSPCSVAAEGAVSKDAEGGLTLYERKQLEMEYRLREAEIGRQREKDEREYKFKEAEMARQRERDEAEMARQRERDEAEMARQREKDEAEFRLKSQELEIRRLEVEGMNNRKVANDASEDNNTIKLMQQTRFFAESLKHLIGTCPLEPRDIPAFFEHVEKIFRNYHVDGEIKANLLIMSLNEKAKTWLHTISADGLKDYSEIKRLILQEFRLNPTKLRDEFFVLRRQKSESYTSFGAKLYGTLNHYFQNRNITGLEDAMKLICADRMKELLSRHTLEFILSQEQAASWMSPDVLAQTIDKYETEHEKNEHQMYRSSNNKSASPKQTCFSCGKIGHIAKHCTWKNRITPTATRNVMRCETDKKTQRPVEIESPIRTKEVVIEANKFYDRKYIEVNINDEIDQKALIDSGSEICCISEEISYQLKLQPVDTIAIKGIGQHFDHTKGVWIQIKPTCKDKTQTNIAPVVKIYCAIVPKLCEGLLLTPSVVDLIEEMKFYDVPIPQTNLSEIDESMKLQKMQDSASKRNELTCDNPVVDKTEQVNPVTVEVKLVEREIGKSVNEAKVKRQDPTSDVEESTDEDQEVDKPDLEETGSRDSAVAEKSTLLEEQLACESLKRRWRYVMEIVPLHDHVE</sequence>
<organism evidence="5 6">
    <name type="scientific">Helobdella robusta</name>
    <name type="common">Californian leech</name>
    <dbReference type="NCBI Taxonomy" id="6412"/>
    <lineage>
        <taxon>Eukaryota</taxon>
        <taxon>Metazoa</taxon>
        <taxon>Spiralia</taxon>
        <taxon>Lophotrochozoa</taxon>
        <taxon>Annelida</taxon>
        <taxon>Clitellata</taxon>
        <taxon>Hirudinea</taxon>
        <taxon>Rhynchobdellida</taxon>
        <taxon>Glossiphoniidae</taxon>
        <taxon>Helobdella</taxon>
    </lineage>
</organism>
<dbReference type="Proteomes" id="UP000015101">
    <property type="component" value="Unassembled WGS sequence"/>
</dbReference>
<dbReference type="InParanoid" id="T1EW76"/>
<dbReference type="CTD" id="20200826"/>
<keyword evidence="1" id="KW-0863">Zinc-finger</keyword>
<dbReference type="KEGG" id="hro:HELRODRAFT_165053"/>
<dbReference type="GO" id="GO:0003676">
    <property type="term" value="F:nucleic acid binding"/>
    <property type="evidence" value="ECO:0007669"/>
    <property type="project" value="InterPro"/>
</dbReference>
<accession>T1EW76</accession>
<dbReference type="HOGENOM" id="CLU_024537_0_0_1"/>
<dbReference type="AlphaFoldDB" id="T1EW76"/>
<proteinExistence type="predicted"/>
<keyword evidence="1" id="KW-0479">Metal-binding</keyword>
<keyword evidence="6" id="KW-1185">Reference proteome</keyword>
<evidence type="ECO:0000259" key="3">
    <source>
        <dbReference type="PROSITE" id="PS50158"/>
    </source>
</evidence>
<dbReference type="OMA" id="RENETHI"/>
<evidence type="ECO:0000313" key="5">
    <source>
        <dbReference type="EnsemblMetazoa" id="HelroP165053"/>
    </source>
</evidence>
<dbReference type="SUPFAM" id="SSF57756">
    <property type="entry name" value="Retrovirus zinc finger-like domains"/>
    <property type="match status" value="1"/>
</dbReference>
<reference evidence="4 6" key="2">
    <citation type="journal article" date="2013" name="Nature">
        <title>Insights into bilaterian evolution from three spiralian genomes.</title>
        <authorList>
            <person name="Simakov O."/>
            <person name="Marletaz F."/>
            <person name="Cho S.J."/>
            <person name="Edsinger-Gonzales E."/>
            <person name="Havlak P."/>
            <person name="Hellsten U."/>
            <person name="Kuo D.H."/>
            <person name="Larsson T."/>
            <person name="Lv J."/>
            <person name="Arendt D."/>
            <person name="Savage R."/>
            <person name="Osoegawa K."/>
            <person name="de Jong P."/>
            <person name="Grimwood J."/>
            <person name="Chapman J.A."/>
            <person name="Shapiro H."/>
            <person name="Aerts A."/>
            <person name="Otillar R.P."/>
            <person name="Terry A.Y."/>
            <person name="Boore J.L."/>
            <person name="Grigoriev I.V."/>
            <person name="Lindberg D.R."/>
            <person name="Seaver E.C."/>
            <person name="Weisblat D.A."/>
            <person name="Putnam N.H."/>
            <person name="Rokhsar D.S."/>
        </authorList>
    </citation>
    <scope>NUCLEOTIDE SEQUENCE</scope>
</reference>
<gene>
    <name evidence="5" type="primary">20200826</name>
    <name evidence="4" type="ORF">HELRODRAFT_165053</name>
</gene>
<dbReference type="RefSeq" id="XP_009029200.1">
    <property type="nucleotide sequence ID" value="XM_009030952.1"/>
</dbReference>
<dbReference type="InterPro" id="IPR036875">
    <property type="entry name" value="Znf_CCHC_sf"/>
</dbReference>
<dbReference type="GO" id="GO:0008270">
    <property type="term" value="F:zinc ion binding"/>
    <property type="evidence" value="ECO:0007669"/>
    <property type="project" value="UniProtKB-KW"/>
</dbReference>
<dbReference type="EMBL" id="KB097639">
    <property type="protein sequence ID" value="ESN92917.1"/>
    <property type="molecule type" value="Genomic_DNA"/>
</dbReference>
<protein>
    <recommendedName>
        <fullName evidence="3">CCHC-type domain-containing protein</fullName>
    </recommendedName>
</protein>
<dbReference type="EnsemblMetazoa" id="HelroT165053">
    <property type="protein sequence ID" value="HelroP165053"/>
    <property type="gene ID" value="HelroG165053"/>
</dbReference>
<feature type="compositionally biased region" description="Basic and acidic residues" evidence="2">
    <location>
        <begin position="634"/>
        <end position="644"/>
    </location>
</feature>
<dbReference type="PANTHER" id="PTHR46888:SF1">
    <property type="entry name" value="RIBONUCLEASE H"/>
    <property type="match status" value="1"/>
</dbReference>
<dbReference type="PANTHER" id="PTHR46888">
    <property type="entry name" value="ZINC KNUCKLE DOMAINCONTAINING PROTEIN-RELATED"/>
    <property type="match status" value="1"/>
</dbReference>
<dbReference type="EMBL" id="AMQM01001923">
    <property type="status" value="NOT_ANNOTATED_CDS"/>
    <property type="molecule type" value="Genomic_DNA"/>
</dbReference>
<dbReference type="InterPro" id="IPR001878">
    <property type="entry name" value="Znf_CCHC"/>
</dbReference>
<feature type="domain" description="CCHC-type" evidence="3">
    <location>
        <begin position="380"/>
        <end position="393"/>
    </location>
</feature>
<evidence type="ECO:0000256" key="2">
    <source>
        <dbReference type="SAM" id="MobiDB-lite"/>
    </source>
</evidence>
<feature type="region of interest" description="Disordered" evidence="2">
    <location>
        <begin position="109"/>
        <end position="141"/>
    </location>
</feature>
<dbReference type="EMBL" id="AMQM01001924">
    <property type="status" value="NOT_ANNOTATED_CDS"/>
    <property type="molecule type" value="Genomic_DNA"/>
</dbReference>
<keyword evidence="1" id="KW-0862">Zinc</keyword>
<evidence type="ECO:0000256" key="1">
    <source>
        <dbReference type="PROSITE-ProRule" id="PRU00047"/>
    </source>
</evidence>
<evidence type="ECO:0000313" key="4">
    <source>
        <dbReference type="EMBL" id="ESN92917.1"/>
    </source>
</evidence>
<evidence type="ECO:0000313" key="6">
    <source>
        <dbReference type="Proteomes" id="UP000015101"/>
    </source>
</evidence>
<name>T1EW76_HELRO</name>
<dbReference type="GeneID" id="20200826"/>
<feature type="compositionally biased region" description="Acidic residues" evidence="2">
    <location>
        <begin position="622"/>
        <end position="633"/>
    </location>
</feature>
<reference evidence="6" key="1">
    <citation type="submission" date="2012-12" db="EMBL/GenBank/DDBJ databases">
        <authorList>
            <person name="Hellsten U."/>
            <person name="Grimwood J."/>
            <person name="Chapman J.A."/>
            <person name="Shapiro H."/>
            <person name="Aerts A."/>
            <person name="Otillar R.P."/>
            <person name="Terry A.Y."/>
            <person name="Boore J.L."/>
            <person name="Simakov O."/>
            <person name="Marletaz F."/>
            <person name="Cho S.-J."/>
            <person name="Edsinger-Gonzales E."/>
            <person name="Havlak P."/>
            <person name="Kuo D.-H."/>
            <person name="Larsson T."/>
            <person name="Lv J."/>
            <person name="Arendt D."/>
            <person name="Savage R."/>
            <person name="Osoegawa K."/>
            <person name="de Jong P."/>
            <person name="Lindberg D.R."/>
            <person name="Seaver E.C."/>
            <person name="Weisblat D.A."/>
            <person name="Putnam N.H."/>
            <person name="Grigoriev I.V."/>
            <person name="Rokhsar D.S."/>
        </authorList>
    </citation>
    <scope>NUCLEOTIDE SEQUENCE</scope>
</reference>
<reference evidence="5" key="3">
    <citation type="submission" date="2015-06" db="UniProtKB">
        <authorList>
            <consortium name="EnsemblMetazoa"/>
        </authorList>
    </citation>
    <scope>IDENTIFICATION</scope>
</reference>
<feature type="region of interest" description="Disordered" evidence="2">
    <location>
        <begin position="612"/>
        <end position="653"/>
    </location>
</feature>
<dbReference type="SMART" id="SM00343">
    <property type="entry name" value="ZnF_C2HC"/>
    <property type="match status" value="1"/>
</dbReference>
<dbReference type="PROSITE" id="PS50158">
    <property type="entry name" value="ZF_CCHC"/>
    <property type="match status" value="1"/>
</dbReference>